<comment type="subcellular location">
    <subcellularLocation>
        <location evidence="1">Membrane</location>
        <topology evidence="1">Multi-pass membrane protein</topology>
    </subcellularLocation>
</comment>
<name>Q7MS97_WOLSU</name>
<feature type="transmembrane region" description="Helical" evidence="6">
    <location>
        <begin position="74"/>
        <end position="93"/>
    </location>
</feature>
<keyword evidence="8" id="KW-1185">Reference proteome</keyword>
<dbReference type="PANTHER" id="PTHR34857:SF2">
    <property type="entry name" value="SLL0384 PROTEIN"/>
    <property type="match status" value="1"/>
</dbReference>
<evidence type="ECO:0000256" key="2">
    <source>
        <dbReference type="ARBA" id="ARBA00022475"/>
    </source>
</evidence>
<gene>
    <name evidence="7" type="ordered locus">WS0648</name>
</gene>
<evidence type="ECO:0000256" key="5">
    <source>
        <dbReference type="ARBA" id="ARBA00023136"/>
    </source>
</evidence>
<dbReference type="PANTHER" id="PTHR34857">
    <property type="entry name" value="SLL0384 PROTEIN"/>
    <property type="match status" value="1"/>
</dbReference>
<protein>
    <submittedName>
        <fullName evidence="7">Uncharacterized protein</fullName>
    </submittedName>
</protein>
<feature type="transmembrane region" description="Helical" evidence="6">
    <location>
        <begin position="47"/>
        <end position="67"/>
    </location>
</feature>
<dbReference type="STRING" id="273121.WS0648"/>
<dbReference type="HOGENOM" id="CLU_1255551_0_0_7"/>
<evidence type="ECO:0000256" key="6">
    <source>
        <dbReference type="SAM" id="Phobius"/>
    </source>
</evidence>
<dbReference type="KEGG" id="wsu:WS0648"/>
<dbReference type="CDD" id="cd16914">
    <property type="entry name" value="EcfT"/>
    <property type="match status" value="1"/>
</dbReference>
<evidence type="ECO:0000256" key="4">
    <source>
        <dbReference type="ARBA" id="ARBA00022989"/>
    </source>
</evidence>
<reference evidence="7 8" key="1">
    <citation type="journal article" date="2003" name="Proc. Natl. Acad. Sci. U.S.A.">
        <title>Complete genome sequence and analysis of Wolinella succinogenes.</title>
        <authorList>
            <person name="Baar C."/>
            <person name="Eppinger M."/>
            <person name="Raddatz G."/>
            <person name="Simon JM."/>
            <person name="Lanz C."/>
            <person name="Klimmek O."/>
            <person name="Nandakumar R."/>
            <person name="Gross R."/>
            <person name="Rosinus A."/>
            <person name="Keller H."/>
            <person name="Jagtap P."/>
            <person name="Linke B."/>
            <person name="Meyer F."/>
            <person name="Lederer H."/>
            <person name="Schuster S.C."/>
        </authorList>
    </citation>
    <scope>NUCLEOTIDE SEQUENCE [LARGE SCALE GENOMIC DNA]</scope>
    <source>
        <strain evidence="8">ATCC 29543 / DSM 1740 / CCUG 13145 / JCM 31913 / LMG 7466 / NCTC 11488 / FDC 602W</strain>
    </source>
</reference>
<proteinExistence type="predicted"/>
<keyword evidence="2" id="KW-1003">Cell membrane</keyword>
<keyword evidence="4 6" id="KW-1133">Transmembrane helix</keyword>
<evidence type="ECO:0000313" key="8">
    <source>
        <dbReference type="Proteomes" id="UP000000422"/>
    </source>
</evidence>
<dbReference type="EMBL" id="BX571658">
    <property type="protein sequence ID" value="CAE09779.1"/>
    <property type="molecule type" value="Genomic_DNA"/>
</dbReference>
<dbReference type="Pfam" id="PF02361">
    <property type="entry name" value="CbiQ"/>
    <property type="match status" value="1"/>
</dbReference>
<accession>Q7MS97</accession>
<dbReference type="Proteomes" id="UP000000422">
    <property type="component" value="Chromosome"/>
</dbReference>
<dbReference type="AlphaFoldDB" id="Q7MS97"/>
<evidence type="ECO:0000256" key="1">
    <source>
        <dbReference type="ARBA" id="ARBA00004141"/>
    </source>
</evidence>
<dbReference type="InterPro" id="IPR003339">
    <property type="entry name" value="ABC/ECF_trnsptr_transmembrane"/>
</dbReference>
<dbReference type="InterPro" id="IPR051611">
    <property type="entry name" value="ECF_transporter_component"/>
</dbReference>
<dbReference type="GO" id="GO:0005886">
    <property type="term" value="C:plasma membrane"/>
    <property type="evidence" value="ECO:0007669"/>
    <property type="project" value="UniProtKB-ARBA"/>
</dbReference>
<sequence>MNSSSLRLLALFFYALSLAPRESFYLWDGLPLVLALAGMRSGWWRLGVRWLKLNLFLALLALSLFLANEGMEKILVMLFRSNLILLFTLALFGERDRFEAVRAMAELRFPAKLVSLTFFCVRFVESFIVEIAGWRERLRARGVRLGSNQATYKGFGYLLGSLLSKAFEESDNLVLTLRARGYQGEILLSSSSLASFLDKILLLSSMVIWMAGWTLLCWSL</sequence>
<keyword evidence="5 6" id="KW-0472">Membrane</keyword>
<evidence type="ECO:0000256" key="3">
    <source>
        <dbReference type="ARBA" id="ARBA00022692"/>
    </source>
</evidence>
<keyword evidence="3 6" id="KW-0812">Transmembrane</keyword>
<organism evidence="8">
    <name type="scientific">Wolinella succinogenes (strain ATCC 29543 / DSM 1740 / CCUG 13145 / JCM 31913 / LMG 7466 / NCTC 11488 / FDC 602W)</name>
    <name type="common">Vibrio succinogenes</name>
    <dbReference type="NCBI Taxonomy" id="273121"/>
    <lineage>
        <taxon>Bacteria</taxon>
        <taxon>Pseudomonadati</taxon>
        <taxon>Campylobacterota</taxon>
        <taxon>Epsilonproteobacteria</taxon>
        <taxon>Campylobacterales</taxon>
        <taxon>Helicobacteraceae</taxon>
        <taxon>Wolinella</taxon>
    </lineage>
</organism>
<dbReference type="eggNOG" id="COG0619">
    <property type="taxonomic scope" value="Bacteria"/>
</dbReference>
<dbReference type="RefSeq" id="WP_011138579.1">
    <property type="nucleotide sequence ID" value="NC_005090.1"/>
</dbReference>
<evidence type="ECO:0000313" key="7">
    <source>
        <dbReference type="EMBL" id="CAE09779.1"/>
    </source>
</evidence>